<evidence type="ECO:0000259" key="1">
    <source>
        <dbReference type="SMART" id="SM00986"/>
    </source>
</evidence>
<comment type="caution">
    <text evidence="2">The sequence shown here is derived from an EMBL/GenBank/DDBJ whole genome shotgun (WGS) entry which is preliminary data.</text>
</comment>
<dbReference type="SUPFAM" id="SSF52141">
    <property type="entry name" value="Uracil-DNA glycosylase-like"/>
    <property type="match status" value="1"/>
</dbReference>
<dbReference type="SMART" id="SM00986">
    <property type="entry name" value="UDG"/>
    <property type="match status" value="1"/>
</dbReference>
<dbReference type="Pfam" id="PF03167">
    <property type="entry name" value="UDG"/>
    <property type="match status" value="1"/>
</dbReference>
<dbReference type="InterPro" id="IPR005122">
    <property type="entry name" value="Uracil-DNA_glycosylase-like"/>
</dbReference>
<dbReference type="AlphaFoldDB" id="Q0F2S7"/>
<gene>
    <name evidence="2" type="ORF">SPV1_00957</name>
</gene>
<dbReference type="InterPro" id="IPR026353">
    <property type="entry name" value="Hypoxan-DNA_Glyclase"/>
</dbReference>
<dbReference type="EMBL" id="AATS01000002">
    <property type="protein sequence ID" value="EAU55473.1"/>
    <property type="molecule type" value="Genomic_DNA"/>
</dbReference>
<accession>Q0F2S7</accession>
<feature type="domain" description="Uracil-DNA glycosylase-like" evidence="1">
    <location>
        <begin position="7"/>
        <end position="165"/>
    </location>
</feature>
<dbReference type="STRING" id="314344.AL013_12980"/>
<dbReference type="Gene3D" id="3.40.470.10">
    <property type="entry name" value="Uracil-DNA glycosylase-like domain"/>
    <property type="match status" value="1"/>
</dbReference>
<organism evidence="2 3">
    <name type="scientific">Mariprofundus ferrooxydans PV-1</name>
    <dbReference type="NCBI Taxonomy" id="314345"/>
    <lineage>
        <taxon>Bacteria</taxon>
        <taxon>Pseudomonadati</taxon>
        <taxon>Pseudomonadota</taxon>
        <taxon>Candidatius Mariprofundia</taxon>
        <taxon>Mariprofundales</taxon>
        <taxon>Mariprofundaceae</taxon>
        <taxon>Mariprofundus</taxon>
    </lineage>
</organism>
<dbReference type="Proteomes" id="UP000005297">
    <property type="component" value="Unassembled WGS sequence"/>
</dbReference>
<reference evidence="2 3" key="1">
    <citation type="submission" date="2006-09" db="EMBL/GenBank/DDBJ databases">
        <authorList>
            <person name="Emerson D."/>
            <person name="Ferriera S."/>
            <person name="Johnson J."/>
            <person name="Kravitz S."/>
            <person name="Halpern A."/>
            <person name="Remington K."/>
            <person name="Beeson K."/>
            <person name="Tran B."/>
            <person name="Rogers Y.-H."/>
            <person name="Friedman R."/>
            <person name="Venter J.C."/>
        </authorList>
    </citation>
    <scope>NUCLEOTIDE SEQUENCE [LARGE SCALE GENOMIC DNA]</scope>
    <source>
        <strain evidence="2 3">PV-1</strain>
    </source>
</reference>
<dbReference type="InterPro" id="IPR036895">
    <property type="entry name" value="Uracil-DNA_glycosylase-like_sf"/>
</dbReference>
<dbReference type="CDD" id="cd10032">
    <property type="entry name" value="UDG-F6_HDG"/>
    <property type="match status" value="1"/>
</dbReference>
<dbReference type="eggNOG" id="COG3663">
    <property type="taxonomic scope" value="Bacteria"/>
</dbReference>
<evidence type="ECO:0000313" key="2">
    <source>
        <dbReference type="EMBL" id="EAU55473.1"/>
    </source>
</evidence>
<protein>
    <recommendedName>
        <fullName evidence="1">Uracil-DNA glycosylase-like domain-containing protein</fullName>
    </recommendedName>
</protein>
<keyword evidence="3" id="KW-1185">Reference proteome</keyword>
<proteinExistence type="predicted"/>
<dbReference type="NCBIfam" id="TIGR04274">
    <property type="entry name" value="hypoxanDNAglyco"/>
    <property type="match status" value="1"/>
</dbReference>
<dbReference type="RefSeq" id="WP_009850492.1">
    <property type="nucleotide sequence ID" value="NZ_DS022295.1"/>
</dbReference>
<evidence type="ECO:0000313" key="3">
    <source>
        <dbReference type="Proteomes" id="UP000005297"/>
    </source>
</evidence>
<dbReference type="InParanoid" id="Q0F2S7"/>
<dbReference type="OrthoDB" id="9799921at2"/>
<dbReference type="HOGENOM" id="CLU_094865_0_0_0"/>
<sequence length="168" mass="18926">MLEEGFPCSANPDAKVLILGSMPGRKSLDEQQYYAHPRNAFWPIMASLFEFSADIDYEKRLGMLRSNGIALWDVARQCIRPGSLDAAIRLPSVITNDFTAFFDTHPQIRAVCFNGRKAADLYQRRVIPELALNQTQLPLYPLPSTSPTHAAISFDSKLAQWRTILDIL</sequence>
<dbReference type="SMART" id="SM00987">
    <property type="entry name" value="UreE_C"/>
    <property type="match status" value="1"/>
</dbReference>
<name>Q0F2S7_9PROT</name>